<evidence type="ECO:0000256" key="1">
    <source>
        <dbReference type="SAM" id="MobiDB-lite"/>
    </source>
</evidence>
<gene>
    <name evidence="2" type="ORF">ACFPZ4_00850</name>
</gene>
<comment type="caution">
    <text evidence="2">The sequence shown here is derived from an EMBL/GenBank/DDBJ whole genome shotgun (WGS) entry which is preliminary data.</text>
</comment>
<accession>A0ABW1HGX6</accession>
<dbReference type="EMBL" id="JBHSQQ010000001">
    <property type="protein sequence ID" value="MFC5940029.1"/>
    <property type="molecule type" value="Genomic_DNA"/>
</dbReference>
<evidence type="ECO:0000313" key="3">
    <source>
        <dbReference type="Proteomes" id="UP001596207"/>
    </source>
</evidence>
<reference evidence="3" key="1">
    <citation type="journal article" date="2019" name="Int. J. Syst. Evol. Microbiol.">
        <title>The Global Catalogue of Microorganisms (GCM) 10K type strain sequencing project: providing services to taxonomists for standard genome sequencing and annotation.</title>
        <authorList>
            <consortium name="The Broad Institute Genomics Platform"/>
            <consortium name="The Broad Institute Genome Sequencing Center for Infectious Disease"/>
            <person name="Wu L."/>
            <person name="Ma J."/>
        </authorList>
    </citation>
    <scope>NUCLEOTIDE SEQUENCE [LARGE SCALE GENOMIC DNA]</scope>
    <source>
        <strain evidence="3">CGMCC 4.7173</strain>
    </source>
</reference>
<feature type="region of interest" description="Disordered" evidence="1">
    <location>
        <begin position="32"/>
        <end position="69"/>
    </location>
</feature>
<protein>
    <submittedName>
        <fullName evidence="2">Uncharacterized protein</fullName>
    </submittedName>
</protein>
<evidence type="ECO:0000313" key="2">
    <source>
        <dbReference type="EMBL" id="MFC5940029.1"/>
    </source>
</evidence>
<dbReference type="Proteomes" id="UP001596207">
    <property type="component" value="Unassembled WGS sequence"/>
</dbReference>
<proteinExistence type="predicted"/>
<keyword evidence="3" id="KW-1185">Reference proteome</keyword>
<dbReference type="RefSeq" id="WP_353899557.1">
    <property type="nucleotide sequence ID" value="NZ_CP158970.1"/>
</dbReference>
<sequence length="69" mass="7586">MTTLVVTLAMFVVLLLAVVAFVTRRDRAKLTSDQDSAAVRQASADQHRHEAERHFASGMAARHHNPSST</sequence>
<feature type="compositionally biased region" description="Basic and acidic residues" evidence="1">
    <location>
        <begin position="45"/>
        <end position="55"/>
    </location>
</feature>
<name>A0ABW1HGX6_9ACTN</name>
<organism evidence="2 3">
    <name type="scientific">Micromonospora harpali</name>
    <dbReference type="NCBI Taxonomy" id="1490225"/>
    <lineage>
        <taxon>Bacteria</taxon>
        <taxon>Bacillati</taxon>
        <taxon>Actinomycetota</taxon>
        <taxon>Actinomycetes</taxon>
        <taxon>Micromonosporales</taxon>
        <taxon>Micromonosporaceae</taxon>
        <taxon>Micromonospora</taxon>
    </lineage>
</organism>